<evidence type="ECO:0000256" key="4">
    <source>
        <dbReference type="ARBA" id="ARBA00022723"/>
    </source>
</evidence>
<dbReference type="GO" id="GO:0036503">
    <property type="term" value="P:ERAD pathway"/>
    <property type="evidence" value="ECO:0007669"/>
    <property type="project" value="UniProtKB-ARBA"/>
</dbReference>
<evidence type="ECO:0000256" key="5">
    <source>
        <dbReference type="ARBA" id="ARBA00022801"/>
    </source>
</evidence>
<evidence type="ECO:0000256" key="15">
    <source>
        <dbReference type="SAM" id="Phobius"/>
    </source>
</evidence>
<keyword evidence="15" id="KW-0472">Membrane</keyword>
<dbReference type="InterPro" id="IPR001382">
    <property type="entry name" value="Glyco_hydro_47"/>
</dbReference>
<evidence type="ECO:0000256" key="11">
    <source>
        <dbReference type="PIRSR" id="PIRSR601382-2"/>
    </source>
</evidence>
<dbReference type="RefSeq" id="XP_028476732.1">
    <property type="nucleotide sequence ID" value="XM_028622839.1"/>
</dbReference>
<protein>
    <recommendedName>
        <fullName evidence="13">alpha-1,2-Mannosidase</fullName>
        <ecNumber evidence="13">3.2.1.-</ecNumber>
    </recommendedName>
</protein>
<keyword evidence="7 12" id="KW-1015">Disulfide bond</keyword>
<dbReference type="InterPro" id="IPR050749">
    <property type="entry name" value="Glycosyl_Hydrolase_47"/>
</dbReference>
<keyword evidence="15" id="KW-0812">Transmembrane</keyword>
<evidence type="ECO:0000256" key="1">
    <source>
        <dbReference type="ARBA" id="ARBA00001913"/>
    </source>
</evidence>
<keyword evidence="15" id="KW-1133">Transmembrane helix</keyword>
<evidence type="ECO:0000256" key="3">
    <source>
        <dbReference type="ARBA" id="ARBA00007658"/>
    </source>
</evidence>
<keyword evidence="6 11" id="KW-0106">Calcium</keyword>
<dbReference type="EMBL" id="RSCE01000005">
    <property type="protein sequence ID" value="RSH82500.1"/>
    <property type="molecule type" value="Genomic_DNA"/>
</dbReference>
<dbReference type="GeneID" id="39592023"/>
<keyword evidence="17" id="KW-1185">Reference proteome</keyword>
<evidence type="ECO:0000256" key="9">
    <source>
        <dbReference type="ARBA" id="ARBA00048605"/>
    </source>
</evidence>
<sequence length="599" mass="67540">MSAARQRKPQTAEKVAPKPAMRRPKPKSQTAGVVRIALIVLSGAAMVWFGTKLWPTVKTTFIAKPQVAKTPMVLPGMRFGMLSPSDRPSDVPKKLHLEADVEKRDEIREAFEWSYHAYEKCAFGQDELHPLSCGGSNLSHVGSIGYTVIDSLDSLLVMDFKDEYHRAAKWCRDHLDFDRDATFNTFETTIRVLGGLLAAHYLTSISNDPSIAADAPFYLERATDLGDRLLGAFETPSGIPYSGINLHTRSGVPDRDNNGLASLAEAATLQLELKYLSHLTGDMTYWRKAERVTAVIRQQVENDGIAPIFINPQNGQFVASEIRLGSRGDSYYEYLLKQYLQTARQETVYRDMYDEAMSGIKKLLVAKTKKSGLLFTQELKPARHPQSGENTWQIVPKQDHLVCFLGGSFILGVTEGGNKEDLDWKNLDERDTEDFMLGSGLVKTCVDTYNTATGLGAEIVMFYHHEDEESKTADWYIKPGHNLVDARNILRPETVESLFLAYRSTGDQKYRDWGWQIFQAFQKHCRVESGGYAIIKDVQILPAEQEDRMETFWLSETLKYLYLLFDDGDHIPLDTHVFNTEAHILPVFEPATLTAFSTL</sequence>
<dbReference type="Proteomes" id="UP000279236">
    <property type="component" value="Unassembled WGS sequence"/>
</dbReference>
<evidence type="ECO:0000256" key="12">
    <source>
        <dbReference type="PIRSR" id="PIRSR601382-3"/>
    </source>
</evidence>
<comment type="catalytic activity">
    <reaction evidence="8">
        <text>N(4)-(alpha-D-Man-(1-&gt;2)-alpha-D-Man-(1-&gt;2)-alpha-D-Man-(1-&gt;3)-[alpha-D-Man-(1-&gt;3)-[alpha-D-Man-(1-&gt;2)-alpha-D-Man-(1-&gt;6)]-alpha-D-Man-(1-&gt;6)]-beta-D-Man-(1-&gt;4)-beta-D-GlcNAc-(1-&gt;4)-beta-D-GlcNAc)-L-asparaginyl-[protein] (N-glucan mannose isomer 8A1,2,3B1,3) + 3 H2O = N(4)-(alpha-D-Man-(1-&gt;3)-[alpha-D-Man-(1-&gt;3)-[alpha-D-Man-(1-&gt;6)]-alpha-D-Man-(1-&gt;6)]-beta-D-Man-(1-&gt;4)-beta-D-GlcNAc-(1-&gt;4)-beta-D-GlcNAc)-L-asparaginyl-[protein] (N-glucan mannose isomer 5A1,2) + 3 beta-D-mannose</text>
        <dbReference type="Rhea" id="RHEA:56028"/>
        <dbReference type="Rhea" id="RHEA-COMP:14358"/>
        <dbReference type="Rhea" id="RHEA-COMP:14367"/>
        <dbReference type="ChEBI" id="CHEBI:15377"/>
        <dbReference type="ChEBI" id="CHEBI:28563"/>
        <dbReference type="ChEBI" id="CHEBI:59087"/>
        <dbReference type="ChEBI" id="CHEBI:60628"/>
        <dbReference type="EC" id="3.2.1.113"/>
    </reaction>
</comment>
<feature type="region of interest" description="Disordered" evidence="14">
    <location>
        <begin position="1"/>
        <end position="28"/>
    </location>
</feature>
<proteinExistence type="inferred from homology"/>
<evidence type="ECO:0000256" key="10">
    <source>
        <dbReference type="PIRSR" id="PIRSR601382-1"/>
    </source>
</evidence>
<feature type="active site" description="Proton donor" evidence="10">
    <location>
        <position position="458"/>
    </location>
</feature>
<dbReference type="AlphaFoldDB" id="A0A427XUH5"/>
<dbReference type="OrthoDB" id="8118055at2759"/>
<dbReference type="PANTHER" id="PTHR11742">
    <property type="entry name" value="MANNOSYL-OLIGOSACCHARIDE ALPHA-1,2-MANNOSIDASE-RELATED"/>
    <property type="match status" value="1"/>
</dbReference>
<dbReference type="PANTHER" id="PTHR11742:SF55">
    <property type="entry name" value="ENDOPLASMIC RETICULUM MANNOSYL-OLIGOSACCHARIDE 1,2-ALPHA-MANNOSIDASE"/>
    <property type="match status" value="1"/>
</dbReference>
<evidence type="ECO:0000256" key="2">
    <source>
        <dbReference type="ARBA" id="ARBA00004922"/>
    </source>
</evidence>
<evidence type="ECO:0000256" key="8">
    <source>
        <dbReference type="ARBA" id="ARBA00047669"/>
    </source>
</evidence>
<evidence type="ECO:0000313" key="16">
    <source>
        <dbReference type="EMBL" id="RSH82500.1"/>
    </source>
</evidence>
<reference evidence="16 17" key="1">
    <citation type="submission" date="2018-11" db="EMBL/GenBank/DDBJ databases">
        <title>Genome sequence of Apiotrichum porosum DSM 27194.</title>
        <authorList>
            <person name="Aliyu H."/>
            <person name="Gorte O."/>
            <person name="Ochsenreither K."/>
        </authorList>
    </citation>
    <scope>NUCLEOTIDE SEQUENCE [LARGE SCALE GENOMIC DNA]</scope>
    <source>
        <strain evidence="16 17">DSM 27194</strain>
    </source>
</reference>
<keyword evidence="4 11" id="KW-0479">Metal-binding</keyword>
<feature type="active site" evidence="10">
    <location>
        <position position="329"/>
    </location>
</feature>
<comment type="cofactor">
    <cofactor evidence="1 11">
        <name>Ca(2+)</name>
        <dbReference type="ChEBI" id="CHEBI:29108"/>
    </cofactor>
</comment>
<dbReference type="GO" id="GO:0005783">
    <property type="term" value="C:endoplasmic reticulum"/>
    <property type="evidence" value="ECO:0007669"/>
    <property type="project" value="TreeGrafter"/>
</dbReference>
<feature type="active site" evidence="10">
    <location>
        <position position="493"/>
    </location>
</feature>
<organism evidence="16 17">
    <name type="scientific">Apiotrichum porosum</name>
    <dbReference type="NCBI Taxonomy" id="105984"/>
    <lineage>
        <taxon>Eukaryota</taxon>
        <taxon>Fungi</taxon>
        <taxon>Dikarya</taxon>
        <taxon>Basidiomycota</taxon>
        <taxon>Agaricomycotina</taxon>
        <taxon>Tremellomycetes</taxon>
        <taxon>Trichosporonales</taxon>
        <taxon>Trichosporonaceae</taxon>
        <taxon>Apiotrichum</taxon>
    </lineage>
</organism>
<evidence type="ECO:0000256" key="6">
    <source>
        <dbReference type="ARBA" id="ARBA00022837"/>
    </source>
</evidence>
<comment type="similarity">
    <text evidence="3 13">Belongs to the glycosyl hydrolase 47 family.</text>
</comment>
<accession>A0A427XUH5</accession>
<evidence type="ECO:0000256" key="7">
    <source>
        <dbReference type="ARBA" id="ARBA00023157"/>
    </source>
</evidence>
<dbReference type="GO" id="GO:0016020">
    <property type="term" value="C:membrane"/>
    <property type="evidence" value="ECO:0007669"/>
    <property type="project" value="InterPro"/>
</dbReference>
<dbReference type="Pfam" id="PF01532">
    <property type="entry name" value="Glyco_hydro_47"/>
    <property type="match status" value="1"/>
</dbReference>
<dbReference type="InterPro" id="IPR012341">
    <property type="entry name" value="6hp_glycosidase-like_sf"/>
</dbReference>
<keyword evidence="5 13" id="KW-0378">Hydrolase</keyword>
<keyword evidence="13" id="KW-0326">Glycosidase</keyword>
<feature type="transmembrane region" description="Helical" evidence="15">
    <location>
        <begin position="32"/>
        <end position="51"/>
    </location>
</feature>
<feature type="binding site" evidence="11">
    <location>
        <position position="580"/>
    </location>
    <ligand>
        <name>Ca(2+)</name>
        <dbReference type="ChEBI" id="CHEBI:29108"/>
    </ligand>
</feature>
<evidence type="ECO:0000313" key="17">
    <source>
        <dbReference type="Proteomes" id="UP000279236"/>
    </source>
</evidence>
<name>A0A427XUH5_9TREE</name>
<dbReference type="STRING" id="105984.A0A427XUH5"/>
<dbReference type="GO" id="GO:0005975">
    <property type="term" value="P:carbohydrate metabolic process"/>
    <property type="evidence" value="ECO:0007669"/>
    <property type="project" value="InterPro"/>
</dbReference>
<feature type="disulfide bond" evidence="12">
    <location>
        <begin position="403"/>
        <end position="445"/>
    </location>
</feature>
<evidence type="ECO:0000256" key="14">
    <source>
        <dbReference type="SAM" id="MobiDB-lite"/>
    </source>
</evidence>
<comment type="pathway">
    <text evidence="2">Protein modification; protein glycosylation.</text>
</comment>
<comment type="caution">
    <text evidence="16">The sequence shown here is derived from an EMBL/GenBank/DDBJ whole genome shotgun (WGS) entry which is preliminary data.</text>
</comment>
<dbReference type="Gene3D" id="1.50.10.10">
    <property type="match status" value="1"/>
</dbReference>
<dbReference type="EC" id="3.2.1.-" evidence="13"/>
<evidence type="ECO:0000256" key="13">
    <source>
        <dbReference type="RuleBase" id="RU361193"/>
    </source>
</evidence>
<dbReference type="PRINTS" id="PR00747">
    <property type="entry name" value="GLYHDRLASE47"/>
</dbReference>
<dbReference type="GO" id="GO:0005509">
    <property type="term" value="F:calcium ion binding"/>
    <property type="evidence" value="ECO:0007669"/>
    <property type="project" value="InterPro"/>
</dbReference>
<comment type="catalytic activity">
    <reaction evidence="9">
        <text>N(4)-(alpha-D-Man-(1-&gt;2)-alpha-D-Man-(1-&gt;2)-alpha-D-Man-(1-&gt;3)-[alpha-D-Man-(1-&gt;2)-alpha-D-Man-(1-&gt;3)-[alpha-D-Man-(1-&gt;2)-alpha-D-Man-(1-&gt;6)]-alpha-D-Man-(1-&gt;6)]-beta-D-Man-(1-&gt;4)-beta-D-GlcNAc-(1-&gt;4)-beta-D-GlcNAc)-L-asparaginyl-[protein] (N-glucan mannose isomer 9A1,2,3B1,2,3) + 4 H2O = N(4)-(alpha-D-Man-(1-&gt;3)-[alpha-D-Man-(1-&gt;3)-[alpha-D-Man-(1-&gt;6)]-alpha-D-Man-(1-&gt;6)]-beta-D-Man-(1-&gt;4)-beta-D-GlcNAc-(1-&gt;4)-beta-D-GlcNAc)-L-asparaginyl-[protein] (N-glucan mannose isomer 5A1,2) + 4 beta-D-mannose</text>
        <dbReference type="Rhea" id="RHEA:56008"/>
        <dbReference type="Rhea" id="RHEA-COMP:14356"/>
        <dbReference type="Rhea" id="RHEA-COMP:14367"/>
        <dbReference type="ChEBI" id="CHEBI:15377"/>
        <dbReference type="ChEBI" id="CHEBI:28563"/>
        <dbReference type="ChEBI" id="CHEBI:59087"/>
        <dbReference type="ChEBI" id="CHEBI:139493"/>
        <dbReference type="EC" id="3.2.1.113"/>
    </reaction>
</comment>
<feature type="active site" description="Proton donor" evidence="10">
    <location>
        <position position="187"/>
    </location>
</feature>
<dbReference type="InterPro" id="IPR036026">
    <property type="entry name" value="Seven-hairpin_glycosidases"/>
</dbReference>
<gene>
    <name evidence="16" type="primary">MNS1</name>
    <name evidence="16" type="ORF">EHS24_007480</name>
</gene>
<dbReference type="GO" id="GO:0004571">
    <property type="term" value="F:mannosyl-oligosaccharide 1,2-alpha-mannosidase activity"/>
    <property type="evidence" value="ECO:0007669"/>
    <property type="project" value="UniProtKB-EC"/>
</dbReference>
<dbReference type="SUPFAM" id="SSF48225">
    <property type="entry name" value="Seven-hairpin glycosidases"/>
    <property type="match status" value="1"/>
</dbReference>